<reference evidence="2 3" key="1">
    <citation type="journal article" date="2023" name="G3 (Bethesda)">
        <title>A chromosome-length genome assembly and annotation of blackberry (Rubus argutus, cv. 'Hillquist').</title>
        <authorList>
            <person name="Bruna T."/>
            <person name="Aryal R."/>
            <person name="Dudchenko O."/>
            <person name="Sargent D.J."/>
            <person name="Mead D."/>
            <person name="Buti M."/>
            <person name="Cavallini A."/>
            <person name="Hytonen T."/>
            <person name="Andres J."/>
            <person name="Pham M."/>
            <person name="Weisz D."/>
            <person name="Mascagni F."/>
            <person name="Usai G."/>
            <person name="Natali L."/>
            <person name="Bassil N."/>
            <person name="Fernandez G.E."/>
            <person name="Lomsadze A."/>
            <person name="Armour M."/>
            <person name="Olukolu B."/>
            <person name="Poorten T."/>
            <person name="Britton C."/>
            <person name="Davik J."/>
            <person name="Ashrafi H."/>
            <person name="Aiden E.L."/>
            <person name="Borodovsky M."/>
            <person name="Worthington M."/>
        </authorList>
    </citation>
    <scope>NUCLEOTIDE SEQUENCE [LARGE SCALE GENOMIC DNA]</scope>
    <source>
        <strain evidence="2">PI 553951</strain>
    </source>
</reference>
<gene>
    <name evidence="2" type="ORF">M0R45_028032</name>
</gene>
<dbReference type="AlphaFoldDB" id="A0AAW1W849"/>
<protein>
    <submittedName>
        <fullName evidence="2">Uncharacterized protein</fullName>
    </submittedName>
</protein>
<dbReference type="Proteomes" id="UP001457282">
    <property type="component" value="Unassembled WGS sequence"/>
</dbReference>
<organism evidence="2 3">
    <name type="scientific">Rubus argutus</name>
    <name type="common">Southern blackberry</name>
    <dbReference type="NCBI Taxonomy" id="59490"/>
    <lineage>
        <taxon>Eukaryota</taxon>
        <taxon>Viridiplantae</taxon>
        <taxon>Streptophyta</taxon>
        <taxon>Embryophyta</taxon>
        <taxon>Tracheophyta</taxon>
        <taxon>Spermatophyta</taxon>
        <taxon>Magnoliopsida</taxon>
        <taxon>eudicotyledons</taxon>
        <taxon>Gunneridae</taxon>
        <taxon>Pentapetalae</taxon>
        <taxon>rosids</taxon>
        <taxon>fabids</taxon>
        <taxon>Rosales</taxon>
        <taxon>Rosaceae</taxon>
        <taxon>Rosoideae</taxon>
        <taxon>Rosoideae incertae sedis</taxon>
        <taxon>Rubus</taxon>
    </lineage>
</organism>
<accession>A0AAW1W849</accession>
<feature type="region of interest" description="Disordered" evidence="1">
    <location>
        <begin position="50"/>
        <end position="101"/>
    </location>
</feature>
<comment type="caution">
    <text evidence="2">The sequence shown here is derived from an EMBL/GenBank/DDBJ whole genome shotgun (WGS) entry which is preliminary data.</text>
</comment>
<keyword evidence="3" id="KW-1185">Reference proteome</keyword>
<name>A0AAW1W849_RUBAR</name>
<evidence type="ECO:0000256" key="1">
    <source>
        <dbReference type="SAM" id="MobiDB-lite"/>
    </source>
</evidence>
<evidence type="ECO:0000313" key="2">
    <source>
        <dbReference type="EMBL" id="KAK9919440.1"/>
    </source>
</evidence>
<evidence type="ECO:0000313" key="3">
    <source>
        <dbReference type="Proteomes" id="UP001457282"/>
    </source>
</evidence>
<proteinExistence type="predicted"/>
<feature type="compositionally biased region" description="Polar residues" evidence="1">
    <location>
        <begin position="75"/>
        <end position="91"/>
    </location>
</feature>
<sequence>MLDPTLVPISPEPTLKLLKHLTRRPLKSNDLKLVDQETGEHGLVKSLRQLSASSTPNQSWSPSPDQIPIPPYRNHTGQAMDSDSNSSSKGMENTAGRNREEEKVKWKTIPFEAKLERADAIIWKCKKMSTVCTICLIGSRGSAEALRLHKMFVHYKAFVCLLCPNDI</sequence>
<dbReference type="EMBL" id="JBEDUW010000006">
    <property type="protein sequence ID" value="KAK9919440.1"/>
    <property type="molecule type" value="Genomic_DNA"/>
</dbReference>
<feature type="compositionally biased region" description="Polar residues" evidence="1">
    <location>
        <begin position="50"/>
        <end position="64"/>
    </location>
</feature>